<evidence type="ECO:0000313" key="2">
    <source>
        <dbReference type="Proteomes" id="UP000735302"/>
    </source>
</evidence>
<protein>
    <submittedName>
        <fullName evidence="1">PiggyBac transposable element-derived protein 4</fullName>
    </submittedName>
</protein>
<gene>
    <name evidence="1" type="ORF">PoB_001054600</name>
</gene>
<comment type="caution">
    <text evidence="1">The sequence shown here is derived from an EMBL/GenBank/DDBJ whole genome shotgun (WGS) entry which is preliminary data.</text>
</comment>
<dbReference type="EMBL" id="BLXT01001274">
    <property type="protein sequence ID" value="GFN84040.1"/>
    <property type="molecule type" value="Genomic_DNA"/>
</dbReference>
<proteinExistence type="predicted"/>
<dbReference type="Proteomes" id="UP000735302">
    <property type="component" value="Unassembled WGS sequence"/>
</dbReference>
<organism evidence="1 2">
    <name type="scientific">Plakobranchus ocellatus</name>
    <dbReference type="NCBI Taxonomy" id="259542"/>
    <lineage>
        <taxon>Eukaryota</taxon>
        <taxon>Metazoa</taxon>
        <taxon>Spiralia</taxon>
        <taxon>Lophotrochozoa</taxon>
        <taxon>Mollusca</taxon>
        <taxon>Gastropoda</taxon>
        <taxon>Heterobranchia</taxon>
        <taxon>Euthyneura</taxon>
        <taxon>Panpulmonata</taxon>
        <taxon>Sacoglossa</taxon>
        <taxon>Placobranchoidea</taxon>
        <taxon>Plakobranchidae</taxon>
        <taxon>Plakobranchus</taxon>
    </lineage>
</organism>
<keyword evidence="2" id="KW-1185">Reference proteome</keyword>
<reference evidence="1 2" key="1">
    <citation type="journal article" date="2021" name="Elife">
        <title>Chloroplast acquisition without the gene transfer in kleptoplastic sea slugs, Plakobranchus ocellatus.</title>
        <authorList>
            <person name="Maeda T."/>
            <person name="Takahashi S."/>
            <person name="Yoshida T."/>
            <person name="Shimamura S."/>
            <person name="Takaki Y."/>
            <person name="Nagai Y."/>
            <person name="Toyoda A."/>
            <person name="Suzuki Y."/>
            <person name="Arimoto A."/>
            <person name="Ishii H."/>
            <person name="Satoh N."/>
            <person name="Nishiyama T."/>
            <person name="Hasebe M."/>
            <person name="Maruyama T."/>
            <person name="Minagawa J."/>
            <person name="Obokata J."/>
            <person name="Shigenobu S."/>
        </authorList>
    </citation>
    <scope>NUCLEOTIDE SEQUENCE [LARGE SCALE GENOMIC DNA]</scope>
</reference>
<dbReference type="AlphaFoldDB" id="A0AAV3YNR6"/>
<sequence length="66" mass="7497">MNSALTEYQYDRGPEALDWEVSFSTCVVFDFGNVELKDKKREGSEQCHSLKENSEAFFGKLSLSVV</sequence>
<accession>A0AAV3YNR6</accession>
<name>A0AAV3YNR6_9GAST</name>
<evidence type="ECO:0000313" key="1">
    <source>
        <dbReference type="EMBL" id="GFN84040.1"/>
    </source>
</evidence>